<keyword evidence="2" id="KW-1185">Reference proteome</keyword>
<name>A0A4R3L529_9GAMM</name>
<organism evidence="1 2">
    <name type="scientific">Pseudofulvimonas gallinarii</name>
    <dbReference type="NCBI Taxonomy" id="634155"/>
    <lineage>
        <taxon>Bacteria</taxon>
        <taxon>Pseudomonadati</taxon>
        <taxon>Pseudomonadota</taxon>
        <taxon>Gammaproteobacteria</taxon>
        <taxon>Lysobacterales</taxon>
        <taxon>Rhodanobacteraceae</taxon>
        <taxon>Pseudofulvimonas</taxon>
    </lineage>
</organism>
<gene>
    <name evidence="1" type="ORF">EDC25_1432</name>
</gene>
<dbReference type="RefSeq" id="WP_164483912.1">
    <property type="nucleotide sequence ID" value="NZ_JBHLWF010000066.1"/>
</dbReference>
<accession>A0A4R3L529</accession>
<evidence type="ECO:0000313" key="2">
    <source>
        <dbReference type="Proteomes" id="UP000294599"/>
    </source>
</evidence>
<proteinExistence type="predicted"/>
<sequence>MVVDEARAARIAAAYDAMEHAPQDRKVKAAYADLIKQTRAQYDALVEAGYEFY</sequence>
<comment type="caution">
    <text evidence="1">The sequence shown here is derived from an EMBL/GenBank/DDBJ whole genome shotgun (WGS) entry which is preliminary data.</text>
</comment>
<evidence type="ECO:0000313" key="1">
    <source>
        <dbReference type="EMBL" id="TCS91964.1"/>
    </source>
</evidence>
<dbReference type="EMBL" id="SMAF01000043">
    <property type="protein sequence ID" value="TCS91964.1"/>
    <property type="molecule type" value="Genomic_DNA"/>
</dbReference>
<protein>
    <submittedName>
        <fullName evidence="1">Uncharacterized protein</fullName>
    </submittedName>
</protein>
<dbReference type="Proteomes" id="UP000294599">
    <property type="component" value="Unassembled WGS sequence"/>
</dbReference>
<reference evidence="1 2" key="1">
    <citation type="submission" date="2019-03" db="EMBL/GenBank/DDBJ databases">
        <title>Genomic Encyclopedia of Type Strains, Phase IV (KMG-IV): sequencing the most valuable type-strain genomes for metagenomic binning, comparative biology and taxonomic classification.</title>
        <authorList>
            <person name="Goeker M."/>
        </authorList>
    </citation>
    <scope>NUCLEOTIDE SEQUENCE [LARGE SCALE GENOMIC DNA]</scope>
    <source>
        <strain evidence="1 2">DSM 21944</strain>
    </source>
</reference>
<dbReference type="AlphaFoldDB" id="A0A4R3L529"/>